<organism evidence="1 2">
    <name type="scientific">Eretmocerus hayati</name>
    <dbReference type="NCBI Taxonomy" id="131215"/>
    <lineage>
        <taxon>Eukaryota</taxon>
        <taxon>Metazoa</taxon>
        <taxon>Ecdysozoa</taxon>
        <taxon>Arthropoda</taxon>
        <taxon>Hexapoda</taxon>
        <taxon>Insecta</taxon>
        <taxon>Pterygota</taxon>
        <taxon>Neoptera</taxon>
        <taxon>Endopterygota</taxon>
        <taxon>Hymenoptera</taxon>
        <taxon>Apocrita</taxon>
        <taxon>Proctotrupomorpha</taxon>
        <taxon>Chalcidoidea</taxon>
        <taxon>Aphelinidae</taxon>
        <taxon>Aphelininae</taxon>
        <taxon>Eretmocerus</taxon>
    </lineage>
</organism>
<name>A0ACC2PNV8_9HYME</name>
<accession>A0ACC2PNV8</accession>
<evidence type="ECO:0000313" key="2">
    <source>
        <dbReference type="Proteomes" id="UP001239111"/>
    </source>
</evidence>
<comment type="caution">
    <text evidence="1">The sequence shown here is derived from an EMBL/GenBank/DDBJ whole genome shotgun (WGS) entry which is preliminary data.</text>
</comment>
<keyword evidence="2" id="KW-1185">Reference proteome</keyword>
<proteinExistence type="predicted"/>
<sequence>MNVDSRGVKRGRCNTDGCDCEIFERDERKLAACGYCFCAPTKHSRIAADADNAIASNRGDDSHKGGLEGHGKDSLEKPLVTSTPNASIHEQHEFCRGEEMEISPDDIAVDGLPITEEDLRRLSIVLPPSPSSESGDPLASNDLGSSTLRVINISQENSSRMSDDPSRNEQLPGISDASQEDNSQNSIVLSGKERSTRRPFERALRENSQLEAAKEQAIKNCWPKSWPSDIAKVREQKIVSSDIRRKIIRLTKQRLEQENFTTAKDFDIAAKLLTQDFQCFDSIAKCGHAHVAMLLRKCQSNAKNYLKVKSKKKSKSSSMHTLANPDESTCEMDVEELMREELSKARPSTPKLKRYLDLSREKRLNKINNGKMTASAVLQVYPAFKIPELVFYEFERVFGISRIKLEENWTEVLPRMKQEFSLKSSLDEIDLLTIETLHALCQKLCKRKKQHPQCMLRVYDASTPLASITPNTDLAPYLIGVGDINKKDLSFAFYVDSVSMYSGQAVDALVAMYCYYWVFNLNYTAGSQLPFLCVEAILFREKAVSPIENKASVVNLLADLQIASS</sequence>
<protein>
    <submittedName>
        <fullName evidence="1">Uncharacterized protein</fullName>
    </submittedName>
</protein>
<evidence type="ECO:0000313" key="1">
    <source>
        <dbReference type="EMBL" id="KAJ8685176.1"/>
    </source>
</evidence>
<dbReference type="EMBL" id="CM056741">
    <property type="protein sequence ID" value="KAJ8685176.1"/>
    <property type="molecule type" value="Genomic_DNA"/>
</dbReference>
<gene>
    <name evidence="1" type="ORF">QAD02_020969</name>
</gene>
<reference evidence="1" key="1">
    <citation type="submission" date="2023-04" db="EMBL/GenBank/DDBJ databases">
        <title>A chromosome-level genome assembly of the parasitoid wasp Eretmocerus hayati.</title>
        <authorList>
            <person name="Zhong Y."/>
            <person name="Liu S."/>
            <person name="Liu Y."/>
        </authorList>
    </citation>
    <scope>NUCLEOTIDE SEQUENCE</scope>
    <source>
        <strain evidence="1">ZJU_SS_LIU_2023</strain>
    </source>
</reference>
<dbReference type="Proteomes" id="UP001239111">
    <property type="component" value="Chromosome 1"/>
</dbReference>